<evidence type="ECO:0000313" key="4">
    <source>
        <dbReference type="Proteomes" id="UP000197024"/>
    </source>
</evidence>
<protein>
    <submittedName>
        <fullName evidence="3">TolC family protein</fullName>
    </submittedName>
</protein>
<dbReference type="InterPro" id="IPR003423">
    <property type="entry name" value="OMP_efflux"/>
</dbReference>
<dbReference type="RefSeq" id="WP_052748049.1">
    <property type="nucleotide sequence ID" value="NZ_CP021995.1"/>
</dbReference>
<organism evidence="3 4">
    <name type="scientific">Brevundimonas diminuta</name>
    <name type="common">Pseudomonas diminuta</name>
    <dbReference type="NCBI Taxonomy" id="293"/>
    <lineage>
        <taxon>Bacteria</taxon>
        <taxon>Pseudomonadati</taxon>
        <taxon>Pseudomonadota</taxon>
        <taxon>Alphaproteobacteria</taxon>
        <taxon>Caulobacterales</taxon>
        <taxon>Caulobacteraceae</taxon>
        <taxon>Brevundimonas</taxon>
    </lineage>
</organism>
<accession>A0A1Z3LV38</accession>
<reference evidence="3 4" key="2">
    <citation type="submission" date="2017-06" db="EMBL/GenBank/DDBJ databases">
        <authorList>
            <person name="Kim H.J."/>
            <person name="Triplett B.A."/>
        </authorList>
    </citation>
    <scope>NUCLEOTIDE SEQUENCE [LARGE SCALE GENOMIC DNA]</scope>
    <source>
        <strain evidence="3 4">BZC3</strain>
    </source>
</reference>
<reference evidence="3 4" key="1">
    <citation type="submission" date="2017-06" db="EMBL/GenBank/DDBJ databases">
        <title>Biodegradation of gentamicin by bacterial consortia AMQD4 in synthetic medium and raw gentamicin sewage.</title>
        <authorList>
            <person name="Chang H."/>
            <person name="Feng Y."/>
            <person name="Li Z."/>
            <person name="Xue J."/>
            <person name="Cheng D."/>
        </authorList>
    </citation>
    <scope>NUCLEOTIDE SEQUENCE [LARGE SCALE GENOMIC DNA]</scope>
    <source>
        <strain evidence="3 4">BZC3</strain>
    </source>
</reference>
<dbReference type="InterPro" id="IPR010131">
    <property type="entry name" value="MdtP/NodT-like"/>
</dbReference>
<dbReference type="Gene3D" id="1.20.1600.10">
    <property type="entry name" value="Outer membrane efflux proteins (OEP)"/>
    <property type="match status" value="1"/>
</dbReference>
<dbReference type="SUPFAM" id="SSF56954">
    <property type="entry name" value="Outer membrane efflux proteins (OEP)"/>
    <property type="match status" value="1"/>
</dbReference>
<dbReference type="GO" id="GO:0015562">
    <property type="term" value="F:efflux transmembrane transporter activity"/>
    <property type="evidence" value="ECO:0007669"/>
    <property type="project" value="InterPro"/>
</dbReference>
<proteinExistence type="inferred from homology"/>
<dbReference type="PANTHER" id="PTHR30203:SF24">
    <property type="entry name" value="BLR4935 PROTEIN"/>
    <property type="match status" value="1"/>
</dbReference>
<sequence>MKPSQSGVAGWRGRGAAVSALALALAAAWSPPAIALAQSPASAEAASGPALTLEGALRRAAAADPARPGLDARLRGVEAGVRQAGLRPNPTLGLMVENLPTLGGGDILGRTETTLTYEQKLERGGDRSARTGLAQSEGLLITAQAQIAQLDRLELVQRAWVDAMAAEAQLEIARERLSLAERFQAEVQRRVNAARDPLFAGARAEAELAQAQIDFDQAEIAVRVARIVLAKFWDGAADFRMGASDFEDTSAARVVAGAVAQADLEAFRARQAIADAQVRLEQARAVPDPTVSVGVRHIWDNEVALVFGGSVPLQRYDRNQGAIDRARADGLAAQADQNALRLEREREIARLQVQLLARANEARRIAEETQPQAERAVVLVREGFARGGFTYNDVMSAHAALLQTKARRVAVLQTFHNDRARLDRLTGAHADLLGLETQP</sequence>
<evidence type="ECO:0000256" key="1">
    <source>
        <dbReference type="ARBA" id="ARBA00007613"/>
    </source>
</evidence>
<dbReference type="PANTHER" id="PTHR30203">
    <property type="entry name" value="OUTER MEMBRANE CATION EFFLUX PROTEIN"/>
    <property type="match status" value="1"/>
</dbReference>
<dbReference type="AlphaFoldDB" id="A0A1Z3LV38"/>
<keyword evidence="2" id="KW-0732">Signal</keyword>
<evidence type="ECO:0000256" key="2">
    <source>
        <dbReference type="SAM" id="SignalP"/>
    </source>
</evidence>
<gene>
    <name evidence="3" type="ORF">CD943_03835</name>
</gene>
<dbReference type="STRING" id="293.GCA_000988015_00521"/>
<feature type="chain" id="PRO_5011233440" evidence="2">
    <location>
        <begin position="36"/>
        <end position="439"/>
    </location>
</feature>
<dbReference type="EMBL" id="CP021995">
    <property type="protein sequence ID" value="ASD26098.1"/>
    <property type="molecule type" value="Genomic_DNA"/>
</dbReference>
<feature type="signal peptide" evidence="2">
    <location>
        <begin position="1"/>
        <end position="35"/>
    </location>
</feature>
<evidence type="ECO:0000313" key="3">
    <source>
        <dbReference type="EMBL" id="ASD26098.1"/>
    </source>
</evidence>
<name>A0A1Z3LV38_BREDI</name>
<dbReference type="Proteomes" id="UP000197024">
    <property type="component" value="Chromosome"/>
</dbReference>
<dbReference type="Pfam" id="PF02321">
    <property type="entry name" value="OEP"/>
    <property type="match status" value="1"/>
</dbReference>
<comment type="similarity">
    <text evidence="1">Belongs to the outer membrane factor (OMF) (TC 1.B.17) family.</text>
</comment>